<keyword evidence="3 6" id="KW-0808">Transferase</keyword>
<organism evidence="8 9">
    <name type="scientific">Haematococcus lacustris</name>
    <name type="common">Green alga</name>
    <name type="synonym">Haematococcus pluvialis</name>
    <dbReference type="NCBI Taxonomy" id="44745"/>
    <lineage>
        <taxon>Eukaryota</taxon>
        <taxon>Viridiplantae</taxon>
        <taxon>Chlorophyta</taxon>
        <taxon>core chlorophytes</taxon>
        <taxon>Chlorophyceae</taxon>
        <taxon>CS clade</taxon>
        <taxon>Chlamydomonadales</taxon>
        <taxon>Haematococcaceae</taxon>
        <taxon>Haematococcus</taxon>
    </lineage>
</organism>
<dbReference type="InterPro" id="IPR033690">
    <property type="entry name" value="Adenylat_kinase_CS"/>
</dbReference>
<evidence type="ECO:0000256" key="1">
    <source>
        <dbReference type="ARBA" id="ARBA00007220"/>
    </source>
</evidence>
<dbReference type="EC" id="2.7.4.3" evidence="2"/>
<evidence type="ECO:0000313" key="8">
    <source>
        <dbReference type="EMBL" id="GFH23865.1"/>
    </source>
</evidence>
<evidence type="ECO:0000259" key="7">
    <source>
        <dbReference type="Pfam" id="PF09743"/>
    </source>
</evidence>
<name>A0A699ZPK5_HAELA</name>
<dbReference type="Pfam" id="PF09743">
    <property type="entry name" value="E3_UFM1_ligase"/>
    <property type="match status" value="1"/>
</dbReference>
<evidence type="ECO:0000256" key="3">
    <source>
        <dbReference type="ARBA" id="ARBA00022679"/>
    </source>
</evidence>
<sequence>MAKLLGVSHIATGDLIRDEMKAGTPVGKELLQQRLEQDTQRGLQGFILDGFPRTQHQAETLLQSLPVRLALNMSLAEEVLVTKCLGRRLCKHCGRNYNVATIDVPATGTRPRIWMPPLNPPPECAPHLEQRADDTEPVIRRRLQLGILGDDLLHTISGKEYITTARLKQDINTALAQAGGRLSLVELPALLGVDLVHCEAQVTG</sequence>
<evidence type="ECO:0000313" key="9">
    <source>
        <dbReference type="Proteomes" id="UP000485058"/>
    </source>
</evidence>
<comment type="caution">
    <text evidence="8">The sequence shown here is derived from an EMBL/GenBank/DDBJ whole genome shotgun (WGS) entry which is preliminary data.</text>
</comment>
<evidence type="ECO:0000256" key="2">
    <source>
        <dbReference type="ARBA" id="ARBA00012955"/>
    </source>
</evidence>
<dbReference type="InterPro" id="IPR056579">
    <property type="entry name" value="Ufl1_N"/>
</dbReference>
<dbReference type="PROSITE" id="PS00113">
    <property type="entry name" value="ADENYLATE_KINASE"/>
    <property type="match status" value="1"/>
</dbReference>
<dbReference type="Proteomes" id="UP000485058">
    <property type="component" value="Unassembled WGS sequence"/>
</dbReference>
<reference evidence="8 9" key="1">
    <citation type="submission" date="2020-02" db="EMBL/GenBank/DDBJ databases">
        <title>Draft genome sequence of Haematococcus lacustris strain NIES-144.</title>
        <authorList>
            <person name="Morimoto D."/>
            <person name="Nakagawa S."/>
            <person name="Yoshida T."/>
            <person name="Sawayama S."/>
        </authorList>
    </citation>
    <scope>NUCLEOTIDE SEQUENCE [LARGE SCALE GENOMIC DNA]</scope>
    <source>
        <strain evidence="8 9">NIES-144</strain>
    </source>
</reference>
<dbReference type="GO" id="GO:0005524">
    <property type="term" value="F:ATP binding"/>
    <property type="evidence" value="ECO:0007669"/>
    <property type="project" value="InterPro"/>
</dbReference>
<dbReference type="Gene3D" id="3.40.50.300">
    <property type="entry name" value="P-loop containing nucleotide triphosphate hydrolases"/>
    <property type="match status" value="1"/>
</dbReference>
<proteinExistence type="inferred from homology"/>
<dbReference type="GO" id="GO:0004017">
    <property type="term" value="F:AMP kinase activity"/>
    <property type="evidence" value="ECO:0007669"/>
    <property type="project" value="UniProtKB-EC"/>
</dbReference>
<dbReference type="InterPro" id="IPR000850">
    <property type="entry name" value="Adenylat/UMP-CMP_kin"/>
</dbReference>
<dbReference type="AlphaFoldDB" id="A0A699ZPK5"/>
<keyword evidence="4" id="KW-0547">Nucleotide-binding</keyword>
<dbReference type="EMBL" id="BLLF01002382">
    <property type="protein sequence ID" value="GFH23865.1"/>
    <property type="molecule type" value="Genomic_DNA"/>
</dbReference>
<keyword evidence="9" id="KW-1185">Reference proteome</keyword>
<dbReference type="CDD" id="cd01428">
    <property type="entry name" value="ADK"/>
    <property type="match status" value="1"/>
</dbReference>
<comment type="similarity">
    <text evidence="1 6">Belongs to the adenylate kinase family.</text>
</comment>
<feature type="domain" description="E3 UFM1-protein ligase 1-like N-terminal" evidence="7">
    <location>
        <begin position="144"/>
        <end position="202"/>
    </location>
</feature>
<dbReference type="PRINTS" id="PR00094">
    <property type="entry name" value="ADENYLTKNASE"/>
</dbReference>
<evidence type="ECO:0000256" key="6">
    <source>
        <dbReference type="RuleBase" id="RU003330"/>
    </source>
</evidence>
<protein>
    <recommendedName>
        <fullName evidence="2">adenylate kinase</fullName>
        <ecNumber evidence="2">2.7.4.3</ecNumber>
    </recommendedName>
</protein>
<dbReference type="PANTHER" id="PTHR23359">
    <property type="entry name" value="NUCLEOTIDE KINASE"/>
    <property type="match status" value="1"/>
</dbReference>
<evidence type="ECO:0000256" key="5">
    <source>
        <dbReference type="ARBA" id="ARBA00022777"/>
    </source>
</evidence>
<dbReference type="SUPFAM" id="SSF52540">
    <property type="entry name" value="P-loop containing nucleoside triphosphate hydrolases"/>
    <property type="match status" value="1"/>
</dbReference>
<keyword evidence="5 6" id="KW-0418">Kinase</keyword>
<dbReference type="InterPro" id="IPR027417">
    <property type="entry name" value="P-loop_NTPase"/>
</dbReference>
<gene>
    <name evidence="8" type="ORF">HaLaN_21555</name>
</gene>
<accession>A0A699ZPK5</accession>
<evidence type="ECO:0000256" key="4">
    <source>
        <dbReference type="ARBA" id="ARBA00022741"/>
    </source>
</evidence>